<dbReference type="PROSITE" id="PS51371">
    <property type="entry name" value="CBS"/>
    <property type="match status" value="2"/>
</dbReference>
<dbReference type="Gene3D" id="3.10.580.10">
    <property type="entry name" value="CBS-domain"/>
    <property type="match status" value="1"/>
</dbReference>
<dbReference type="CDD" id="cd04623">
    <property type="entry name" value="CBS_pair_bac_euk"/>
    <property type="match status" value="1"/>
</dbReference>
<accession>A0A1H7LYB6</accession>
<name>A0A1H7LYB6_9PROT</name>
<gene>
    <name evidence="4" type="ORF">SAMN05216387_104198</name>
</gene>
<dbReference type="InterPro" id="IPR044725">
    <property type="entry name" value="CBSX3_CBS_dom"/>
</dbReference>
<reference evidence="4 5" key="1">
    <citation type="submission" date="2016-10" db="EMBL/GenBank/DDBJ databases">
        <authorList>
            <person name="de Groot N.N."/>
        </authorList>
    </citation>
    <scope>NUCLEOTIDE SEQUENCE [LARGE SCALE GENOMIC DNA]</scope>
    <source>
        <strain evidence="4 5">Nv1</strain>
    </source>
</reference>
<keyword evidence="5" id="KW-1185">Reference proteome</keyword>
<evidence type="ECO:0000313" key="4">
    <source>
        <dbReference type="EMBL" id="SEL03839.1"/>
    </source>
</evidence>
<proteinExistence type="predicted"/>
<dbReference type="STRING" id="1233.SAMN05216387_104198"/>
<dbReference type="RefSeq" id="WP_090828414.1">
    <property type="nucleotide sequence ID" value="NZ_FOBH01000004.1"/>
</dbReference>
<dbReference type="Proteomes" id="UP000198620">
    <property type="component" value="Unassembled WGS sequence"/>
</dbReference>
<dbReference type="PANTHER" id="PTHR43080">
    <property type="entry name" value="CBS DOMAIN-CONTAINING PROTEIN CBSX3, MITOCHONDRIAL"/>
    <property type="match status" value="1"/>
</dbReference>
<evidence type="ECO:0000256" key="1">
    <source>
        <dbReference type="ARBA" id="ARBA00023122"/>
    </source>
</evidence>
<dbReference type="InterPro" id="IPR046342">
    <property type="entry name" value="CBS_dom_sf"/>
</dbReference>
<evidence type="ECO:0000259" key="3">
    <source>
        <dbReference type="PROSITE" id="PS51371"/>
    </source>
</evidence>
<dbReference type="PANTHER" id="PTHR43080:SF2">
    <property type="entry name" value="CBS DOMAIN-CONTAINING PROTEIN"/>
    <property type="match status" value="1"/>
</dbReference>
<dbReference type="OrthoDB" id="9807125at2"/>
<organism evidence="4 5">
    <name type="scientific">Nitrosovibrio tenuis</name>
    <dbReference type="NCBI Taxonomy" id="1233"/>
    <lineage>
        <taxon>Bacteria</taxon>
        <taxon>Pseudomonadati</taxon>
        <taxon>Pseudomonadota</taxon>
        <taxon>Betaproteobacteria</taxon>
        <taxon>Nitrosomonadales</taxon>
        <taxon>Nitrosomonadaceae</taxon>
        <taxon>Nitrosovibrio</taxon>
    </lineage>
</organism>
<evidence type="ECO:0000256" key="2">
    <source>
        <dbReference type="PROSITE-ProRule" id="PRU00703"/>
    </source>
</evidence>
<dbReference type="Pfam" id="PF00571">
    <property type="entry name" value="CBS"/>
    <property type="match status" value="2"/>
</dbReference>
<dbReference type="AlphaFoldDB" id="A0A1H7LYB6"/>
<protein>
    <submittedName>
        <fullName evidence="4">CBS domain-containing protein</fullName>
    </submittedName>
</protein>
<dbReference type="SUPFAM" id="SSF54631">
    <property type="entry name" value="CBS-domain pair"/>
    <property type="match status" value="1"/>
</dbReference>
<dbReference type="InterPro" id="IPR051257">
    <property type="entry name" value="Diverse_CBS-Domain"/>
</dbReference>
<dbReference type="SMART" id="SM00116">
    <property type="entry name" value="CBS"/>
    <property type="match status" value="2"/>
</dbReference>
<dbReference type="EMBL" id="FOBH01000004">
    <property type="protein sequence ID" value="SEL03839.1"/>
    <property type="molecule type" value="Genomic_DNA"/>
</dbReference>
<feature type="domain" description="CBS" evidence="3">
    <location>
        <begin position="76"/>
        <end position="131"/>
    </location>
</feature>
<dbReference type="InterPro" id="IPR000644">
    <property type="entry name" value="CBS_dom"/>
</dbReference>
<evidence type="ECO:0000313" key="5">
    <source>
        <dbReference type="Proteomes" id="UP000198620"/>
    </source>
</evidence>
<keyword evidence="1 2" id="KW-0129">CBS domain</keyword>
<feature type="domain" description="CBS" evidence="3">
    <location>
        <begin position="9"/>
        <end position="66"/>
    </location>
</feature>
<sequence length="157" mass="17753">MATVRQLLQGKGYEVACIEPDKSVYEAMQLMADKNVGALLVLQDGKLVGIITERDYARKAYRLDKSAKDILVREMMTTQVAYVNPDYLTEDCMALVTEMRVRHLPVLENNEVVGIISIGDLVKDAISGQEFVIHELERYIYGEFANPNTAEYAAKYR</sequence>